<dbReference type="RefSeq" id="WP_316412339.1">
    <property type="nucleotide sequence ID" value="NZ_AP027080.1"/>
</dbReference>
<dbReference type="GO" id="GO:0016787">
    <property type="term" value="F:hydrolase activity"/>
    <property type="evidence" value="ECO:0007669"/>
    <property type="project" value="UniProtKB-KW"/>
</dbReference>
<comment type="subcellular location">
    <subcellularLocation>
        <location evidence="9">Cytoplasm</location>
    </subcellularLocation>
</comment>
<dbReference type="CDD" id="cd00009">
    <property type="entry name" value="AAA"/>
    <property type="match status" value="1"/>
</dbReference>
<dbReference type="InterPro" id="IPR041445">
    <property type="entry name" value="AAA_lid_4"/>
</dbReference>
<dbReference type="InterPro" id="IPR036388">
    <property type="entry name" value="WH-like_DNA-bd_sf"/>
</dbReference>
<keyword evidence="2 9" id="KW-0547">Nucleotide-binding</keyword>
<evidence type="ECO:0000256" key="6">
    <source>
        <dbReference type="ARBA" id="ARBA00023125"/>
    </source>
</evidence>
<keyword evidence="6 9" id="KW-0238">DNA-binding</keyword>
<organism evidence="11 12">
    <name type="scientific">Mesoterricola silvestris</name>
    <dbReference type="NCBI Taxonomy" id="2927979"/>
    <lineage>
        <taxon>Bacteria</taxon>
        <taxon>Pseudomonadati</taxon>
        <taxon>Acidobacteriota</taxon>
        <taxon>Holophagae</taxon>
        <taxon>Holophagales</taxon>
        <taxon>Holophagaceae</taxon>
        <taxon>Mesoterricola</taxon>
    </lineage>
</organism>
<gene>
    <name evidence="9 11" type="primary">ruvB</name>
    <name evidence="11" type="ORF">METEAL_28420</name>
</gene>
<comment type="similarity">
    <text evidence="9">Belongs to the RuvB family.</text>
</comment>
<dbReference type="Pfam" id="PF05496">
    <property type="entry name" value="RuvB_N"/>
    <property type="match status" value="1"/>
</dbReference>
<dbReference type="NCBIfam" id="NF000868">
    <property type="entry name" value="PRK00080.1"/>
    <property type="match status" value="1"/>
</dbReference>
<dbReference type="InterPro" id="IPR008824">
    <property type="entry name" value="RuvB-like_N"/>
</dbReference>
<evidence type="ECO:0000256" key="2">
    <source>
        <dbReference type="ARBA" id="ARBA00022741"/>
    </source>
</evidence>
<dbReference type="GO" id="GO:0006281">
    <property type="term" value="P:DNA repair"/>
    <property type="evidence" value="ECO:0007669"/>
    <property type="project" value="UniProtKB-UniRule"/>
</dbReference>
<feature type="binding site" evidence="9">
    <location>
        <position position="183"/>
    </location>
    <ligand>
        <name>ATP</name>
        <dbReference type="ChEBI" id="CHEBI:30616"/>
    </ligand>
</feature>
<feature type="binding site" evidence="9">
    <location>
        <position position="23"/>
    </location>
    <ligand>
        <name>ATP</name>
        <dbReference type="ChEBI" id="CHEBI:30616"/>
    </ligand>
</feature>
<feature type="binding site" evidence="9">
    <location>
        <position position="64"/>
    </location>
    <ligand>
        <name>ATP</name>
        <dbReference type="ChEBI" id="CHEBI:30616"/>
    </ligand>
</feature>
<dbReference type="PANTHER" id="PTHR42848:SF1">
    <property type="entry name" value="HOLLIDAY JUNCTION BRANCH MIGRATION COMPLEX SUBUNIT RUVB"/>
    <property type="match status" value="1"/>
</dbReference>
<accession>A0AA48H8D5</accession>
<dbReference type="GO" id="GO:0006310">
    <property type="term" value="P:DNA recombination"/>
    <property type="evidence" value="ECO:0007669"/>
    <property type="project" value="UniProtKB-UniRule"/>
</dbReference>
<dbReference type="EMBL" id="AP027080">
    <property type="protein sequence ID" value="BDU73668.1"/>
    <property type="molecule type" value="Genomic_DNA"/>
</dbReference>
<evidence type="ECO:0000256" key="7">
    <source>
        <dbReference type="ARBA" id="ARBA00023172"/>
    </source>
</evidence>
<keyword evidence="1 9" id="KW-0963">Cytoplasm</keyword>
<feature type="binding site" evidence="9">
    <location>
        <position position="173"/>
    </location>
    <ligand>
        <name>ATP</name>
        <dbReference type="ChEBI" id="CHEBI:30616"/>
    </ligand>
</feature>
<dbReference type="InterPro" id="IPR004605">
    <property type="entry name" value="DNA_helicase_Holl-junc_RuvB"/>
</dbReference>
<reference evidence="12" key="1">
    <citation type="journal article" date="2023" name="Int. J. Syst. Evol. Microbiol.">
        <title>Mesoterricola silvestris gen. nov., sp. nov., Mesoterricola sediminis sp. nov., Geothrix oryzae sp. nov., Geothrix edaphica sp. nov., Geothrix rubra sp. nov., and Geothrix limicola sp. nov., six novel members of Acidobacteriota isolated from soils.</title>
        <authorList>
            <person name="Itoh H."/>
            <person name="Sugisawa Y."/>
            <person name="Mise K."/>
            <person name="Xu Z."/>
            <person name="Kuniyasu M."/>
            <person name="Ushijima N."/>
            <person name="Kawano K."/>
            <person name="Kobayashi E."/>
            <person name="Shiratori Y."/>
            <person name="Masuda Y."/>
            <person name="Senoo K."/>
        </authorList>
    </citation>
    <scope>NUCLEOTIDE SEQUENCE [LARGE SCALE GENOMIC DNA]</scope>
    <source>
        <strain evidence="12">W79</strain>
    </source>
</reference>
<dbReference type="Pfam" id="PF05491">
    <property type="entry name" value="WHD_RuvB"/>
    <property type="match status" value="1"/>
</dbReference>
<feature type="binding site" evidence="9">
    <location>
        <position position="220"/>
    </location>
    <ligand>
        <name>ATP</name>
        <dbReference type="ChEBI" id="CHEBI:30616"/>
    </ligand>
</feature>
<feature type="region of interest" description="Small ATPAse domain (RuvB-S)" evidence="9">
    <location>
        <begin position="184"/>
        <end position="254"/>
    </location>
</feature>
<dbReference type="GO" id="GO:0005737">
    <property type="term" value="C:cytoplasm"/>
    <property type="evidence" value="ECO:0007669"/>
    <property type="project" value="UniProtKB-SubCell"/>
</dbReference>
<dbReference type="Proteomes" id="UP001238179">
    <property type="component" value="Chromosome"/>
</dbReference>
<dbReference type="Gene3D" id="1.10.8.60">
    <property type="match status" value="1"/>
</dbReference>
<dbReference type="Gene3D" id="1.10.10.10">
    <property type="entry name" value="Winged helix-like DNA-binding domain superfamily/Winged helix DNA-binding domain"/>
    <property type="match status" value="1"/>
</dbReference>
<dbReference type="Gene3D" id="3.40.50.300">
    <property type="entry name" value="P-loop containing nucleotide triphosphate hydrolases"/>
    <property type="match status" value="1"/>
</dbReference>
<comment type="domain">
    <text evidence="9">Has 3 domains, the large (RuvB-L) and small ATPase (RuvB-S) domains and the C-terminal head (RuvB-H) domain. The head domain binds DNA, while the ATPase domains jointly bind ATP, ADP or are empty depending on the state of the subunit in the translocation cycle. During a single DNA translocation step the structure of each domain remains the same, but their relative positions change.</text>
</comment>
<dbReference type="EC" id="3.6.4.-" evidence="9"/>
<evidence type="ECO:0000256" key="1">
    <source>
        <dbReference type="ARBA" id="ARBA00022490"/>
    </source>
</evidence>
<feature type="region of interest" description="Head domain (RuvB-H)" evidence="9">
    <location>
        <begin position="257"/>
        <end position="339"/>
    </location>
</feature>
<dbReference type="InterPro" id="IPR008823">
    <property type="entry name" value="RuvB_wg_C"/>
</dbReference>
<evidence type="ECO:0000256" key="3">
    <source>
        <dbReference type="ARBA" id="ARBA00022763"/>
    </source>
</evidence>
<evidence type="ECO:0000256" key="9">
    <source>
        <dbReference type="HAMAP-Rule" id="MF_00016"/>
    </source>
</evidence>
<dbReference type="InterPro" id="IPR036390">
    <property type="entry name" value="WH_DNA-bd_sf"/>
</dbReference>
<evidence type="ECO:0000259" key="10">
    <source>
        <dbReference type="SMART" id="SM00382"/>
    </source>
</evidence>
<dbReference type="Pfam" id="PF17864">
    <property type="entry name" value="AAA_lid_4"/>
    <property type="match status" value="1"/>
</dbReference>
<feature type="binding site" evidence="9">
    <location>
        <position position="67"/>
    </location>
    <ligand>
        <name>ATP</name>
        <dbReference type="ChEBI" id="CHEBI:30616"/>
    </ligand>
</feature>
<comment type="function">
    <text evidence="9">The RuvA-RuvB-RuvC complex processes Holliday junction (HJ) DNA during genetic recombination and DNA repair, while the RuvA-RuvB complex plays an important role in the rescue of blocked DNA replication forks via replication fork reversal (RFR). RuvA specifically binds to HJ cruciform DNA, conferring on it an open structure. The RuvB hexamer acts as an ATP-dependent pump, pulling dsDNA into and through the RuvAB complex. RuvB forms 2 homohexamers on either side of HJ DNA bound by 1 or 2 RuvA tetramers; 4 subunits per hexamer contact DNA at a time. Coordinated motions by a converter formed by DNA-disengaged RuvB subunits stimulates ATP hydrolysis and nucleotide exchange. Immobilization of the converter enables RuvB to convert the ATP-contained energy into a lever motion, pulling 2 nucleotides of DNA out of the RuvA tetramer per ATP hydrolyzed, thus driving DNA branch migration. The RuvB motors rotate together with the DNA substrate, which together with the progressing nucleotide cycle form the mechanistic basis for DNA recombination by continuous HJ branch migration. Branch migration allows RuvC to scan DNA until it finds its consensus sequence, where it cleaves and resolves cruciform DNA.</text>
</comment>
<proteinExistence type="inferred from homology"/>
<keyword evidence="4 9" id="KW-0378">Hydrolase</keyword>
<dbReference type="GO" id="GO:0005524">
    <property type="term" value="F:ATP binding"/>
    <property type="evidence" value="ECO:0007669"/>
    <property type="project" value="UniProtKB-UniRule"/>
</dbReference>
<comment type="subunit">
    <text evidence="9">Homohexamer. Forms an RuvA(8)-RuvB(12)-Holliday junction (HJ) complex. HJ DNA is sandwiched between 2 RuvA tetramers; dsDNA enters through RuvA and exits via RuvB. An RuvB hexamer assembles on each DNA strand where it exits the tetramer. Each RuvB hexamer is contacted by two RuvA subunits (via domain III) on 2 adjacent RuvB subunits; this complex drives branch migration. In the full resolvosome a probable DNA-RuvA(4)-RuvB(12)-RuvC(2) complex forms which resolves the HJ.</text>
</comment>
<evidence type="ECO:0000256" key="4">
    <source>
        <dbReference type="ARBA" id="ARBA00022801"/>
    </source>
</evidence>
<keyword evidence="3 9" id="KW-0227">DNA damage</keyword>
<feature type="binding site" evidence="9">
    <location>
        <position position="313"/>
    </location>
    <ligand>
        <name>DNA</name>
        <dbReference type="ChEBI" id="CHEBI:16991"/>
    </ligand>
</feature>
<dbReference type="SUPFAM" id="SSF52540">
    <property type="entry name" value="P-loop containing nucleoside triphosphate hydrolases"/>
    <property type="match status" value="1"/>
</dbReference>
<keyword evidence="12" id="KW-1185">Reference proteome</keyword>
<evidence type="ECO:0000313" key="12">
    <source>
        <dbReference type="Proteomes" id="UP001238179"/>
    </source>
</evidence>
<dbReference type="KEGG" id="msil:METEAL_28420"/>
<dbReference type="InterPro" id="IPR027417">
    <property type="entry name" value="P-loop_NTPase"/>
</dbReference>
<dbReference type="GO" id="GO:0000400">
    <property type="term" value="F:four-way junction DNA binding"/>
    <property type="evidence" value="ECO:0007669"/>
    <property type="project" value="UniProtKB-UniRule"/>
</dbReference>
<dbReference type="HAMAP" id="MF_00016">
    <property type="entry name" value="DNA_HJ_migration_RuvB"/>
    <property type="match status" value="1"/>
</dbReference>
<protein>
    <recommendedName>
        <fullName evidence="9">Holliday junction branch migration complex subunit RuvB</fullName>
        <ecNumber evidence="9">3.6.4.-</ecNumber>
    </recommendedName>
</protein>
<name>A0AA48H8D5_9BACT</name>
<feature type="binding site" evidence="9">
    <location>
        <position position="68"/>
    </location>
    <ligand>
        <name>Mg(2+)</name>
        <dbReference type="ChEBI" id="CHEBI:18420"/>
    </ligand>
</feature>
<dbReference type="NCBIfam" id="TIGR00635">
    <property type="entry name" value="ruvB"/>
    <property type="match status" value="1"/>
</dbReference>
<dbReference type="GO" id="GO:0048476">
    <property type="term" value="C:Holliday junction resolvase complex"/>
    <property type="evidence" value="ECO:0007669"/>
    <property type="project" value="UniProtKB-UniRule"/>
</dbReference>
<dbReference type="PANTHER" id="PTHR42848">
    <property type="match status" value="1"/>
</dbReference>
<feature type="binding site" evidence="9">
    <location>
        <position position="22"/>
    </location>
    <ligand>
        <name>ATP</name>
        <dbReference type="ChEBI" id="CHEBI:30616"/>
    </ligand>
</feature>
<dbReference type="SUPFAM" id="SSF46785">
    <property type="entry name" value="Winged helix' DNA-binding domain"/>
    <property type="match status" value="1"/>
</dbReference>
<evidence type="ECO:0000256" key="8">
    <source>
        <dbReference type="ARBA" id="ARBA00023204"/>
    </source>
</evidence>
<dbReference type="AlphaFoldDB" id="A0AA48H8D5"/>
<keyword evidence="7 9" id="KW-0233">DNA recombination</keyword>
<evidence type="ECO:0000256" key="5">
    <source>
        <dbReference type="ARBA" id="ARBA00022840"/>
    </source>
</evidence>
<dbReference type="GO" id="GO:0009378">
    <property type="term" value="F:four-way junction helicase activity"/>
    <property type="evidence" value="ECO:0007669"/>
    <property type="project" value="InterPro"/>
</dbReference>
<feature type="binding site" evidence="9">
    <location>
        <position position="69"/>
    </location>
    <ligand>
        <name>ATP</name>
        <dbReference type="ChEBI" id="CHEBI:30616"/>
    </ligand>
</feature>
<dbReference type="InterPro" id="IPR003593">
    <property type="entry name" value="AAA+_ATPase"/>
</dbReference>
<sequence length="339" mass="37126">MDHARNPDLDPSLPEEPFEYSLRPQRLPEYIGQEKVKARLEIALKAALGRREVLDHVLLYGPPGLGKTTLAHVLANEMNSACKVIQAPALEKKGDLAAILTNLDDGEFLFIDEIHRLAAPIEEMLYSAMEDRKLDILIGQGPSAQTLKVDLRPFTLVGATTRAGLISKPLHDRFGMVHRLDYYTREELTVIATRSSQVLGVELAPEGAGSIARRSRGTPRIVNRLLRRCRDYAEVKGDGVITSDLADACLALHEVDDLGLEGLDRAYLEALCVKFRGGPVGVRTLAAALGESDGGALEDLVEPYLMQIGFLDRTQQGRKATEAAYGYLGLKTVPNSLFS</sequence>
<keyword evidence="8 9" id="KW-0234">DNA repair</keyword>
<keyword evidence="5 9" id="KW-0067">ATP-binding</keyword>
<evidence type="ECO:0000313" key="11">
    <source>
        <dbReference type="EMBL" id="BDU73668.1"/>
    </source>
</evidence>
<comment type="caution">
    <text evidence="9">Lacks conserved residue(s) required for the propagation of feature annotation.</text>
</comment>
<keyword evidence="11" id="KW-0347">Helicase</keyword>
<feature type="binding site" evidence="9">
    <location>
        <position position="68"/>
    </location>
    <ligand>
        <name>ATP</name>
        <dbReference type="ChEBI" id="CHEBI:30616"/>
    </ligand>
</feature>
<feature type="binding site" evidence="9">
    <location>
        <position position="318"/>
    </location>
    <ligand>
        <name>DNA</name>
        <dbReference type="ChEBI" id="CHEBI:16991"/>
    </ligand>
</feature>
<comment type="catalytic activity">
    <reaction evidence="9">
        <text>ATP + H2O = ADP + phosphate + H(+)</text>
        <dbReference type="Rhea" id="RHEA:13065"/>
        <dbReference type="ChEBI" id="CHEBI:15377"/>
        <dbReference type="ChEBI" id="CHEBI:15378"/>
        <dbReference type="ChEBI" id="CHEBI:30616"/>
        <dbReference type="ChEBI" id="CHEBI:43474"/>
        <dbReference type="ChEBI" id="CHEBI:456216"/>
    </reaction>
</comment>
<dbReference type="SMART" id="SM00382">
    <property type="entry name" value="AAA"/>
    <property type="match status" value="1"/>
</dbReference>
<feature type="domain" description="AAA+ ATPase" evidence="10">
    <location>
        <begin position="53"/>
        <end position="227"/>
    </location>
</feature>